<feature type="domain" description="PPIase cyclophilin-type" evidence="5">
    <location>
        <begin position="29"/>
        <end position="167"/>
    </location>
</feature>
<dbReference type="RefSeq" id="WP_099019851.1">
    <property type="nucleotide sequence ID" value="NZ_NIHB01000004.1"/>
</dbReference>
<feature type="signal peptide" evidence="4">
    <location>
        <begin position="1"/>
        <end position="23"/>
    </location>
</feature>
<evidence type="ECO:0000256" key="1">
    <source>
        <dbReference type="ARBA" id="ARBA00013194"/>
    </source>
</evidence>
<dbReference type="Pfam" id="PF00160">
    <property type="entry name" value="Pro_isomerase"/>
    <property type="match status" value="1"/>
</dbReference>
<organism evidence="6 7">
    <name type="scientific">Marinicella litoralis</name>
    <dbReference type="NCBI Taxonomy" id="644220"/>
    <lineage>
        <taxon>Bacteria</taxon>
        <taxon>Pseudomonadati</taxon>
        <taxon>Pseudomonadota</taxon>
        <taxon>Gammaproteobacteria</taxon>
        <taxon>Lysobacterales</taxon>
        <taxon>Marinicellaceae</taxon>
        <taxon>Marinicella</taxon>
    </lineage>
</organism>
<dbReference type="Proteomes" id="UP000295724">
    <property type="component" value="Unassembled WGS sequence"/>
</dbReference>
<dbReference type="PROSITE" id="PS50072">
    <property type="entry name" value="CSA_PPIASE_2"/>
    <property type="match status" value="1"/>
</dbReference>
<keyword evidence="7" id="KW-1185">Reference proteome</keyword>
<dbReference type="PRINTS" id="PR00153">
    <property type="entry name" value="CSAPPISMRASE"/>
</dbReference>
<name>A0A4R6XQ80_9GAMM</name>
<feature type="chain" id="PRO_5020680805" description="peptidylprolyl isomerase" evidence="4">
    <location>
        <begin position="24"/>
        <end position="343"/>
    </location>
</feature>
<dbReference type="AlphaFoldDB" id="A0A4R6XQ80"/>
<evidence type="ECO:0000259" key="5">
    <source>
        <dbReference type="PROSITE" id="PS50072"/>
    </source>
</evidence>
<accession>A0A4R6XQ80</accession>
<dbReference type="SUPFAM" id="SSF50891">
    <property type="entry name" value="Cyclophilin-like"/>
    <property type="match status" value="1"/>
</dbReference>
<protein>
    <recommendedName>
        <fullName evidence="1">peptidylprolyl isomerase</fullName>
        <ecNumber evidence="1">5.2.1.8</ecNumber>
    </recommendedName>
</protein>
<keyword evidence="2" id="KW-0697">Rotamase</keyword>
<dbReference type="InterPro" id="IPR029000">
    <property type="entry name" value="Cyclophilin-like_dom_sf"/>
</dbReference>
<keyword evidence="4" id="KW-0732">Signal</keyword>
<dbReference type="InterPro" id="IPR044666">
    <property type="entry name" value="Cyclophilin_A-like"/>
</dbReference>
<evidence type="ECO:0000256" key="4">
    <source>
        <dbReference type="SAM" id="SignalP"/>
    </source>
</evidence>
<dbReference type="Gene3D" id="2.40.100.10">
    <property type="entry name" value="Cyclophilin-like"/>
    <property type="match status" value="1"/>
</dbReference>
<dbReference type="OrthoDB" id="9807797at2"/>
<dbReference type="EMBL" id="SNZB01000004">
    <property type="protein sequence ID" value="TDR19513.1"/>
    <property type="molecule type" value="Genomic_DNA"/>
</dbReference>
<evidence type="ECO:0000313" key="7">
    <source>
        <dbReference type="Proteomes" id="UP000295724"/>
    </source>
</evidence>
<evidence type="ECO:0000256" key="3">
    <source>
        <dbReference type="ARBA" id="ARBA00023235"/>
    </source>
</evidence>
<reference evidence="6 7" key="1">
    <citation type="submission" date="2019-03" db="EMBL/GenBank/DDBJ databases">
        <title>Genomic Encyclopedia of Type Strains, Phase IV (KMG-IV): sequencing the most valuable type-strain genomes for metagenomic binning, comparative biology and taxonomic classification.</title>
        <authorList>
            <person name="Goeker M."/>
        </authorList>
    </citation>
    <scope>NUCLEOTIDE SEQUENCE [LARGE SCALE GENOMIC DNA]</scope>
    <source>
        <strain evidence="6 7">DSM 25488</strain>
    </source>
</reference>
<dbReference type="PANTHER" id="PTHR45625">
    <property type="entry name" value="PEPTIDYL-PROLYL CIS-TRANS ISOMERASE-RELATED"/>
    <property type="match status" value="1"/>
</dbReference>
<comment type="caution">
    <text evidence="6">The sequence shown here is derived from an EMBL/GenBank/DDBJ whole genome shotgun (WGS) entry which is preliminary data.</text>
</comment>
<dbReference type="EC" id="5.2.1.8" evidence="1"/>
<sequence>MKRFKTKLISVLALLLVTLFVQATVVRFETNFGNIDIELFEEETPLTVENFLQYVNAGDYDNSIIHRSVPGFVIQGGQFYSTGTQLASIPANPSVMNEPGISNTRGTIALAKIPGSPNSGTNNFFFNVTDNVSLDTSEQGFTVFGEVIDGLEIIDLISSLQTFSERPYFALYTNTIQLSNYVYINKAFVLSEEFHINAGLSGAWFNPATDGQGIYLEVLPDIQTVIMAWFTFDTTDPDTATPSEVGYAGGRWVTAVGNFQGNEFNGTVYQTSNGLFENSAATVSNMAIGTVRLVFNSCGELVMSYSLYDGLLNGSTELVKIATSNIALCEQLASDNNPGIVVQ</sequence>
<dbReference type="GO" id="GO:0003755">
    <property type="term" value="F:peptidyl-prolyl cis-trans isomerase activity"/>
    <property type="evidence" value="ECO:0007669"/>
    <property type="project" value="UniProtKB-KW"/>
</dbReference>
<proteinExistence type="predicted"/>
<keyword evidence="3 6" id="KW-0413">Isomerase</keyword>
<evidence type="ECO:0000313" key="6">
    <source>
        <dbReference type="EMBL" id="TDR19513.1"/>
    </source>
</evidence>
<evidence type="ECO:0000256" key="2">
    <source>
        <dbReference type="ARBA" id="ARBA00023110"/>
    </source>
</evidence>
<dbReference type="InterPro" id="IPR002130">
    <property type="entry name" value="Cyclophilin-type_PPIase_dom"/>
</dbReference>
<dbReference type="PANTHER" id="PTHR45625:SF4">
    <property type="entry name" value="PEPTIDYLPROLYL ISOMERASE DOMAIN AND WD REPEAT-CONTAINING PROTEIN 1"/>
    <property type="match status" value="1"/>
</dbReference>
<gene>
    <name evidence="6" type="ORF">C8D91_2069</name>
</gene>